<proteinExistence type="predicted"/>
<accession>A0ACA9P535</accession>
<keyword evidence="2" id="KW-1185">Reference proteome</keyword>
<organism evidence="1 2">
    <name type="scientific">Acaulospora colombiana</name>
    <dbReference type="NCBI Taxonomy" id="27376"/>
    <lineage>
        <taxon>Eukaryota</taxon>
        <taxon>Fungi</taxon>
        <taxon>Fungi incertae sedis</taxon>
        <taxon>Mucoromycota</taxon>
        <taxon>Glomeromycotina</taxon>
        <taxon>Glomeromycetes</taxon>
        <taxon>Diversisporales</taxon>
        <taxon>Acaulosporaceae</taxon>
        <taxon>Acaulospora</taxon>
    </lineage>
</organism>
<evidence type="ECO:0000313" key="1">
    <source>
        <dbReference type="EMBL" id="CAG8692701.1"/>
    </source>
</evidence>
<dbReference type="Proteomes" id="UP000789525">
    <property type="component" value="Unassembled WGS sequence"/>
</dbReference>
<protein>
    <submittedName>
        <fullName evidence="1">13935_t:CDS:1</fullName>
    </submittedName>
</protein>
<evidence type="ECO:0000313" key="2">
    <source>
        <dbReference type="Proteomes" id="UP000789525"/>
    </source>
</evidence>
<gene>
    <name evidence="1" type="ORF">ACOLOM_LOCUS9895</name>
</gene>
<reference evidence="1" key="1">
    <citation type="submission" date="2021-06" db="EMBL/GenBank/DDBJ databases">
        <authorList>
            <person name="Kallberg Y."/>
            <person name="Tangrot J."/>
            <person name="Rosling A."/>
        </authorList>
    </citation>
    <scope>NUCLEOTIDE SEQUENCE</scope>
    <source>
        <strain evidence="1">CL356</strain>
    </source>
</reference>
<feature type="non-terminal residue" evidence="1">
    <location>
        <position position="1"/>
    </location>
</feature>
<name>A0ACA9P535_9GLOM</name>
<sequence>RGQRKLETGGHSKLSGSSYWQLKDLFQTYNVHHDFVDERLQLGSEISNVKNFLPYDCWFCMGTGTAIPTETVCRPVNSDPWTRRIALTMRIFRPGTLNNNADSISIAYRIVWSICYGITLMKW</sequence>
<comment type="caution">
    <text evidence="1">The sequence shown here is derived from an EMBL/GenBank/DDBJ whole genome shotgun (WGS) entry which is preliminary data.</text>
</comment>
<dbReference type="EMBL" id="CAJVPT010029991">
    <property type="protein sequence ID" value="CAG8692701.1"/>
    <property type="molecule type" value="Genomic_DNA"/>
</dbReference>